<dbReference type="GO" id="GO:0003676">
    <property type="term" value="F:nucleic acid binding"/>
    <property type="evidence" value="ECO:0007669"/>
    <property type="project" value="InterPro"/>
</dbReference>
<dbReference type="Proteomes" id="UP001459277">
    <property type="component" value="Unassembled WGS sequence"/>
</dbReference>
<feature type="transmembrane region" description="Helical" evidence="1">
    <location>
        <begin position="28"/>
        <end position="47"/>
    </location>
</feature>
<dbReference type="InterPro" id="IPR053151">
    <property type="entry name" value="RNase_H-like"/>
</dbReference>
<dbReference type="PANTHER" id="PTHR47723:SF19">
    <property type="entry name" value="POLYNUCLEOTIDYL TRANSFERASE, RIBONUCLEASE H-LIKE SUPERFAMILY PROTEIN"/>
    <property type="match status" value="1"/>
</dbReference>
<dbReference type="CDD" id="cd06222">
    <property type="entry name" value="RNase_H_like"/>
    <property type="match status" value="1"/>
</dbReference>
<organism evidence="3 4">
    <name type="scientific">Lithocarpus litseifolius</name>
    <dbReference type="NCBI Taxonomy" id="425828"/>
    <lineage>
        <taxon>Eukaryota</taxon>
        <taxon>Viridiplantae</taxon>
        <taxon>Streptophyta</taxon>
        <taxon>Embryophyta</taxon>
        <taxon>Tracheophyta</taxon>
        <taxon>Spermatophyta</taxon>
        <taxon>Magnoliopsida</taxon>
        <taxon>eudicotyledons</taxon>
        <taxon>Gunneridae</taxon>
        <taxon>Pentapetalae</taxon>
        <taxon>rosids</taxon>
        <taxon>fabids</taxon>
        <taxon>Fagales</taxon>
        <taxon>Fagaceae</taxon>
        <taxon>Lithocarpus</taxon>
    </lineage>
</organism>
<name>A0AAW2E6B1_9ROSI</name>
<keyword evidence="1" id="KW-0812">Transmembrane</keyword>
<gene>
    <name evidence="3" type="ORF">SO802_004237</name>
</gene>
<dbReference type="Pfam" id="PF13456">
    <property type="entry name" value="RVT_3"/>
    <property type="match status" value="1"/>
</dbReference>
<reference evidence="3 4" key="1">
    <citation type="submission" date="2024-01" db="EMBL/GenBank/DDBJ databases">
        <title>A telomere-to-telomere, gap-free genome of sweet tea (Lithocarpus litseifolius).</title>
        <authorList>
            <person name="Zhou J."/>
        </authorList>
    </citation>
    <scope>NUCLEOTIDE SEQUENCE [LARGE SCALE GENOMIC DNA]</scope>
    <source>
        <strain evidence="3">Zhou-2022a</strain>
        <tissue evidence="3">Leaf</tissue>
    </source>
</reference>
<feature type="domain" description="RNase H type-1" evidence="2">
    <location>
        <begin position="4"/>
        <end position="76"/>
    </location>
</feature>
<dbReference type="GO" id="GO:0004523">
    <property type="term" value="F:RNA-DNA hybrid ribonuclease activity"/>
    <property type="evidence" value="ECO:0007669"/>
    <property type="project" value="InterPro"/>
</dbReference>
<dbReference type="AlphaFoldDB" id="A0AAW2E6B1"/>
<proteinExistence type="predicted"/>
<evidence type="ECO:0000259" key="2">
    <source>
        <dbReference type="Pfam" id="PF13456"/>
    </source>
</evidence>
<sequence length="110" mass="12168">MEVGVSFAWDVGIREVVLECDSKIMSNALLGLCTSLIIISNILAGVYHQLQDFRVAQVSHVRRQGNKPAHILAKHAKDIIDSDNFITWIEENPSLIESAITHDVLNLSSS</sequence>
<comment type="caution">
    <text evidence="3">The sequence shown here is derived from an EMBL/GenBank/DDBJ whole genome shotgun (WGS) entry which is preliminary data.</text>
</comment>
<dbReference type="PANTHER" id="PTHR47723">
    <property type="entry name" value="OS05G0353850 PROTEIN"/>
    <property type="match status" value="1"/>
</dbReference>
<evidence type="ECO:0000313" key="3">
    <source>
        <dbReference type="EMBL" id="KAL0017168.1"/>
    </source>
</evidence>
<dbReference type="Gene3D" id="3.30.420.10">
    <property type="entry name" value="Ribonuclease H-like superfamily/Ribonuclease H"/>
    <property type="match status" value="1"/>
</dbReference>
<keyword evidence="1" id="KW-0472">Membrane</keyword>
<evidence type="ECO:0000256" key="1">
    <source>
        <dbReference type="SAM" id="Phobius"/>
    </source>
</evidence>
<keyword evidence="4" id="KW-1185">Reference proteome</keyword>
<dbReference type="InterPro" id="IPR036397">
    <property type="entry name" value="RNaseH_sf"/>
</dbReference>
<protein>
    <recommendedName>
        <fullName evidence="2">RNase H type-1 domain-containing protein</fullName>
    </recommendedName>
</protein>
<evidence type="ECO:0000313" key="4">
    <source>
        <dbReference type="Proteomes" id="UP001459277"/>
    </source>
</evidence>
<dbReference type="InterPro" id="IPR002156">
    <property type="entry name" value="RNaseH_domain"/>
</dbReference>
<dbReference type="InterPro" id="IPR044730">
    <property type="entry name" value="RNase_H-like_dom_plant"/>
</dbReference>
<dbReference type="EMBL" id="JAZDWU010000001">
    <property type="protein sequence ID" value="KAL0017168.1"/>
    <property type="molecule type" value="Genomic_DNA"/>
</dbReference>
<keyword evidence="1" id="KW-1133">Transmembrane helix</keyword>
<accession>A0AAW2E6B1</accession>